<evidence type="ECO:0000256" key="3">
    <source>
        <dbReference type="SAM" id="Phobius"/>
    </source>
</evidence>
<proteinExistence type="predicted"/>
<dbReference type="AlphaFoldDB" id="A0A9P1I6P2"/>
<dbReference type="Pfam" id="PF00431">
    <property type="entry name" value="CUB"/>
    <property type="match status" value="1"/>
</dbReference>
<feature type="signal peptide" evidence="4">
    <location>
        <begin position="1"/>
        <end position="16"/>
    </location>
</feature>
<feature type="domain" description="CUB" evidence="5">
    <location>
        <begin position="488"/>
        <end position="606"/>
    </location>
</feature>
<evidence type="ECO:0000259" key="5">
    <source>
        <dbReference type="PROSITE" id="PS01180"/>
    </source>
</evidence>
<keyword evidence="3" id="KW-1133">Transmembrane helix</keyword>
<evidence type="ECO:0000256" key="1">
    <source>
        <dbReference type="ARBA" id="ARBA00023157"/>
    </source>
</evidence>
<dbReference type="InterPro" id="IPR000859">
    <property type="entry name" value="CUB_dom"/>
</dbReference>
<dbReference type="Gene3D" id="2.60.120.290">
    <property type="entry name" value="Spermadhesin, CUB domain"/>
    <property type="match status" value="1"/>
</dbReference>
<dbReference type="SUPFAM" id="SSF49854">
    <property type="entry name" value="Spermadhesin, CUB domain"/>
    <property type="match status" value="1"/>
</dbReference>
<name>A0A9P1I6P2_9PELO</name>
<keyword evidence="3" id="KW-0812">Transmembrane</keyword>
<dbReference type="InterPro" id="IPR035914">
    <property type="entry name" value="Sperma_CUB_dom_sf"/>
</dbReference>
<reference evidence="6" key="1">
    <citation type="submission" date="2022-11" db="EMBL/GenBank/DDBJ databases">
        <authorList>
            <person name="Kikuchi T."/>
        </authorList>
    </citation>
    <scope>NUCLEOTIDE SEQUENCE</scope>
    <source>
        <strain evidence="6">PS1010</strain>
    </source>
</reference>
<dbReference type="PANTHER" id="PTHR39385:SF2">
    <property type="entry name" value="SLIT-LIKE 3 PROTEIN"/>
    <property type="match status" value="1"/>
</dbReference>
<keyword evidence="1" id="KW-1015">Disulfide bond</keyword>
<dbReference type="SMART" id="SM00042">
    <property type="entry name" value="CUB"/>
    <property type="match status" value="1"/>
</dbReference>
<keyword evidence="3" id="KW-0472">Membrane</keyword>
<keyword evidence="4" id="KW-0732">Signal</keyword>
<dbReference type="Proteomes" id="UP001152747">
    <property type="component" value="Unassembled WGS sequence"/>
</dbReference>
<feature type="chain" id="PRO_5040171722" description="CUB domain-containing protein" evidence="4">
    <location>
        <begin position="17"/>
        <end position="670"/>
    </location>
</feature>
<dbReference type="PANTHER" id="PTHR39385">
    <property type="entry name" value="PROTEIN CBG20422"/>
    <property type="match status" value="1"/>
</dbReference>
<feature type="transmembrane region" description="Helical" evidence="3">
    <location>
        <begin position="635"/>
        <end position="659"/>
    </location>
</feature>
<comment type="caution">
    <text evidence="2">Lacks conserved residue(s) required for the propagation of feature annotation.</text>
</comment>
<dbReference type="PROSITE" id="PS01180">
    <property type="entry name" value="CUB"/>
    <property type="match status" value="1"/>
</dbReference>
<evidence type="ECO:0000256" key="2">
    <source>
        <dbReference type="PROSITE-ProRule" id="PRU00059"/>
    </source>
</evidence>
<organism evidence="6 7">
    <name type="scientific">Caenorhabditis angaria</name>
    <dbReference type="NCBI Taxonomy" id="860376"/>
    <lineage>
        <taxon>Eukaryota</taxon>
        <taxon>Metazoa</taxon>
        <taxon>Ecdysozoa</taxon>
        <taxon>Nematoda</taxon>
        <taxon>Chromadorea</taxon>
        <taxon>Rhabditida</taxon>
        <taxon>Rhabditina</taxon>
        <taxon>Rhabditomorpha</taxon>
        <taxon>Rhabditoidea</taxon>
        <taxon>Rhabditidae</taxon>
        <taxon>Peloderinae</taxon>
        <taxon>Caenorhabditis</taxon>
    </lineage>
</organism>
<dbReference type="CDD" id="cd00041">
    <property type="entry name" value="CUB"/>
    <property type="match status" value="1"/>
</dbReference>
<dbReference type="EMBL" id="CANHGI010000001">
    <property type="protein sequence ID" value="CAI5439126.1"/>
    <property type="molecule type" value="Genomic_DNA"/>
</dbReference>
<evidence type="ECO:0000256" key="4">
    <source>
        <dbReference type="SAM" id="SignalP"/>
    </source>
</evidence>
<gene>
    <name evidence="6" type="ORF">CAMP_LOCUS1763</name>
</gene>
<evidence type="ECO:0000313" key="6">
    <source>
        <dbReference type="EMBL" id="CAI5439126.1"/>
    </source>
</evidence>
<evidence type="ECO:0000313" key="7">
    <source>
        <dbReference type="Proteomes" id="UP001152747"/>
    </source>
</evidence>
<accession>A0A9P1I6P2</accession>
<sequence>MYSLLLFVFCLKSIFACNLTLSGTFPQTLQIPPNCNQNIPIQSEKSIELEILCGASLDISLIVNFDGENQVIYHSSVYTDCERHKKNSTIWRAPKNTGIIIRTQAQLSTNEDQDENSVETVIYDKNTTIIVRVTETSNICAYPIVKIEAEETIIQNEVQFDNLQDCVYRIVPSLNSNFTNFNKLRIYFNDSNPESEGIQYFQRIYYGDQENKPHVKNIKTNSKDFILEPFDILVKKYMSPPEILVQLFNEPCLYGIETIKILPNQKVTTREIEKDFLTHCSFHITTILRIEIIDKKPDEYIIFDHNIQVQKDRKFILAHLENRELQVMNEFNWQSTAAFNTTGLYFELKDNHALYMVALKILRVKVKPGCPYSFYDSQRITDKGLTKLEIPGYCETVVYHCRIHNPSRRYKYIDVHLWTNSSHSDDAVLIRSNDKGFIARHANMFEKDGRTGATTSRDTDISFVRLNGSQENSTQVIFKWTFQINCECPGIQYKFLKLGDKINVTSINFPETYCTNMQCVNAFETEHGAIFELHLNHFELDTLGDHLSIYNSSFSLNDNLVEFLDGQHNLGFVRSPGNFVKLVFESDRRRPIEKKNFGYSITIEAVKDYTTIGSNPVMTSTEVMSVPKSGGSNGFIILGFTFFIVLCVGGSFGVLYKLGKLGFILEKIRR</sequence>
<comment type="caution">
    <text evidence="6">The sequence shown here is derived from an EMBL/GenBank/DDBJ whole genome shotgun (WGS) entry which is preliminary data.</text>
</comment>
<keyword evidence="7" id="KW-1185">Reference proteome</keyword>
<protein>
    <recommendedName>
        <fullName evidence="5">CUB domain-containing protein</fullName>
    </recommendedName>
</protein>